<evidence type="ECO:0000256" key="3">
    <source>
        <dbReference type="ARBA" id="ARBA00039122"/>
    </source>
</evidence>
<dbReference type="PROSITE" id="PS00687">
    <property type="entry name" value="ALDEHYDE_DEHYDR_GLU"/>
    <property type="match status" value="1"/>
</dbReference>
<dbReference type="GO" id="GO:0036243">
    <property type="term" value="F:succinate-semialdehyde dehydrogenase (NADP+) activity"/>
    <property type="evidence" value="ECO:0007669"/>
    <property type="project" value="UniProtKB-EC"/>
</dbReference>
<keyword evidence="2 7" id="KW-0560">Oxidoreductase</keyword>
<evidence type="ECO:0000256" key="2">
    <source>
        <dbReference type="ARBA" id="ARBA00023002"/>
    </source>
</evidence>
<dbReference type="Gene3D" id="3.40.309.10">
    <property type="entry name" value="Aldehyde Dehydrogenase, Chain A, domain 2"/>
    <property type="match status" value="1"/>
</dbReference>
<dbReference type="Pfam" id="PF00171">
    <property type="entry name" value="Aldedh"/>
    <property type="match status" value="1"/>
</dbReference>
<dbReference type="PROSITE" id="PS00070">
    <property type="entry name" value="ALDEHYDE_DEHYDR_CYS"/>
    <property type="match status" value="1"/>
</dbReference>
<dbReference type="SUPFAM" id="SSF53720">
    <property type="entry name" value="ALDH-like"/>
    <property type="match status" value="1"/>
</dbReference>
<comment type="catalytic activity">
    <reaction evidence="5">
        <text>succinate semialdehyde + NADP(+) + H2O = succinate + NADPH + 2 H(+)</text>
        <dbReference type="Rhea" id="RHEA:13213"/>
        <dbReference type="ChEBI" id="CHEBI:15377"/>
        <dbReference type="ChEBI" id="CHEBI:15378"/>
        <dbReference type="ChEBI" id="CHEBI:30031"/>
        <dbReference type="ChEBI" id="CHEBI:57706"/>
        <dbReference type="ChEBI" id="CHEBI:57783"/>
        <dbReference type="ChEBI" id="CHEBI:58349"/>
        <dbReference type="EC" id="1.2.1.79"/>
    </reaction>
</comment>
<comment type="similarity">
    <text evidence="1 7">Belongs to the aldehyde dehydrogenase family.</text>
</comment>
<dbReference type="OrthoDB" id="6882680at2"/>
<feature type="active site" evidence="6">
    <location>
        <position position="243"/>
    </location>
</feature>
<sequence>MTTIETDTLLVAGTQVRAKNQTAVVNPATGRAFAQCPVASDAHLQLAVESADAARAAWARDADLRRRVLLGMAEMLSKNRDLLAKTLTQEIGVPLRDTTIEVAGAAAFAKFRGAAPLPVEQIHDDARQSVQVNRAPVGIVGAIVPWNAPLLISAEKIATAFAAGNVVVLKPSLLAPLTTVLLGSLLADIVPPGVLHVLPGDDDLGKALVAHQKVGMISFTGSIAAGRAIMAAAAPRLKRLSLELGGNDAAIVLPDVDIPRVASQIFRSAFYRSGQVCAAIKRLYVHKDIRDEFVAALADVADNAAVGDPFDPDVTMGPISNRPQFDRVRRLVADAVAAGGTIVAGGHPIARDGYFHAPTLVTGVGPGIAVVDEEQFGPVLPIQSFTDIDAAVAAANDSDYGLGASVWTADTTAGAAIAADLDAGSVWVNRHGIVSPEVPFGGMKQSGVGRANGAPGLDQYSELKTVSVAIHARKPTP</sequence>
<protein>
    <recommendedName>
        <fullName evidence="4">Putative succinate-semialdehyde dehydrogenase [NADP(+)] 2</fullName>
        <ecNumber evidence="3">1.2.1.79</ecNumber>
    </recommendedName>
</protein>
<reference evidence="9 10" key="1">
    <citation type="submission" date="2016-01" db="EMBL/GenBank/DDBJ databases">
        <title>The new phylogeny of the genus Mycobacterium.</title>
        <authorList>
            <person name="Tarcisio F."/>
            <person name="Conor M."/>
            <person name="Antonella G."/>
            <person name="Elisabetta G."/>
            <person name="Giulia F.S."/>
            <person name="Sara T."/>
            <person name="Anna F."/>
            <person name="Clotilde B."/>
            <person name="Roberto B."/>
            <person name="Veronica D.S."/>
            <person name="Fabio R."/>
            <person name="Monica P."/>
            <person name="Olivier J."/>
            <person name="Enrico T."/>
            <person name="Nicola S."/>
        </authorList>
    </citation>
    <scope>NUCLEOTIDE SEQUENCE [LARGE SCALE GENOMIC DNA]</scope>
    <source>
        <strain evidence="9 10">DSM 44852</strain>
    </source>
</reference>
<dbReference type="InterPro" id="IPR016162">
    <property type="entry name" value="Ald_DH_N"/>
</dbReference>
<accession>A0A1X1U8K5</accession>
<evidence type="ECO:0000313" key="9">
    <source>
        <dbReference type="EMBL" id="ORV53142.1"/>
    </source>
</evidence>
<feature type="domain" description="Aldehyde dehydrogenase" evidence="8">
    <location>
        <begin position="20"/>
        <end position="466"/>
    </location>
</feature>
<dbReference type="InterPro" id="IPR016160">
    <property type="entry name" value="Ald_DH_CS_CYS"/>
</dbReference>
<dbReference type="AlphaFoldDB" id="A0A1X1U8K5"/>
<dbReference type="InterPro" id="IPR016161">
    <property type="entry name" value="Ald_DH/histidinol_DH"/>
</dbReference>
<dbReference type="RefSeq" id="WP_085222075.1">
    <property type="nucleotide sequence ID" value="NZ_AP022576.1"/>
</dbReference>
<dbReference type="InterPro" id="IPR016163">
    <property type="entry name" value="Ald_DH_C"/>
</dbReference>
<dbReference type="EC" id="1.2.1.79" evidence="3"/>
<dbReference type="PANTHER" id="PTHR11699">
    <property type="entry name" value="ALDEHYDE DEHYDROGENASE-RELATED"/>
    <property type="match status" value="1"/>
</dbReference>
<proteinExistence type="inferred from homology"/>
<organism evidence="9 10">
    <name type="scientific">Mycobacterium florentinum</name>
    <dbReference type="NCBI Taxonomy" id="292462"/>
    <lineage>
        <taxon>Bacteria</taxon>
        <taxon>Bacillati</taxon>
        <taxon>Actinomycetota</taxon>
        <taxon>Actinomycetes</taxon>
        <taxon>Mycobacteriales</taxon>
        <taxon>Mycobacteriaceae</taxon>
        <taxon>Mycobacterium</taxon>
        <taxon>Mycobacterium simiae complex</taxon>
    </lineage>
</organism>
<evidence type="ECO:0000259" key="8">
    <source>
        <dbReference type="Pfam" id="PF00171"/>
    </source>
</evidence>
<dbReference type="InterPro" id="IPR015590">
    <property type="entry name" value="Aldehyde_DH_dom"/>
</dbReference>
<evidence type="ECO:0000256" key="7">
    <source>
        <dbReference type="RuleBase" id="RU003345"/>
    </source>
</evidence>
<evidence type="ECO:0000313" key="10">
    <source>
        <dbReference type="Proteomes" id="UP000193010"/>
    </source>
</evidence>
<dbReference type="FunFam" id="3.40.605.10:FF:000007">
    <property type="entry name" value="NAD/NADP-dependent betaine aldehyde dehydrogenase"/>
    <property type="match status" value="1"/>
</dbReference>
<evidence type="ECO:0000256" key="1">
    <source>
        <dbReference type="ARBA" id="ARBA00009986"/>
    </source>
</evidence>
<gene>
    <name evidence="9" type="ORF">AWC05_20590</name>
</gene>
<evidence type="ECO:0000256" key="5">
    <source>
        <dbReference type="ARBA" id="ARBA00048559"/>
    </source>
</evidence>
<dbReference type="Proteomes" id="UP000193010">
    <property type="component" value="Unassembled WGS sequence"/>
</dbReference>
<dbReference type="FunFam" id="3.40.309.10:FF:000009">
    <property type="entry name" value="Aldehyde dehydrogenase A"/>
    <property type="match status" value="1"/>
</dbReference>
<dbReference type="STRING" id="292462.AWC05_20590"/>
<evidence type="ECO:0000256" key="6">
    <source>
        <dbReference type="PROSITE-ProRule" id="PRU10007"/>
    </source>
</evidence>
<keyword evidence="10" id="KW-1185">Reference proteome</keyword>
<dbReference type="Gene3D" id="3.40.605.10">
    <property type="entry name" value="Aldehyde Dehydrogenase, Chain A, domain 1"/>
    <property type="match status" value="1"/>
</dbReference>
<evidence type="ECO:0000256" key="4">
    <source>
        <dbReference type="ARBA" id="ARBA00039663"/>
    </source>
</evidence>
<dbReference type="InterPro" id="IPR029510">
    <property type="entry name" value="Ald_DH_CS_GLU"/>
</dbReference>
<dbReference type="EMBL" id="LQOV01000014">
    <property type="protein sequence ID" value="ORV53142.1"/>
    <property type="molecule type" value="Genomic_DNA"/>
</dbReference>
<name>A0A1X1U8K5_MYCFL</name>
<comment type="caution">
    <text evidence="9">The sequence shown here is derived from an EMBL/GenBank/DDBJ whole genome shotgun (WGS) entry which is preliminary data.</text>
</comment>